<dbReference type="RefSeq" id="WP_134524286.1">
    <property type="nucleotide sequence ID" value="NZ_SOHH01000085.1"/>
</dbReference>
<evidence type="ECO:0000313" key="2">
    <source>
        <dbReference type="Proteomes" id="UP000298313"/>
    </source>
</evidence>
<dbReference type="AlphaFoldDB" id="A0A4R9B3H7"/>
<name>A0A4R9B3H7_9MICO</name>
<dbReference type="EMBL" id="SOHH01000085">
    <property type="protein sequence ID" value="TFD75016.1"/>
    <property type="molecule type" value="Genomic_DNA"/>
</dbReference>
<reference evidence="1 2" key="1">
    <citation type="submission" date="2019-03" db="EMBL/GenBank/DDBJ databases">
        <title>Genomics of glacier-inhabiting Cryobacterium strains.</title>
        <authorList>
            <person name="Liu Q."/>
            <person name="Xin Y.-H."/>
        </authorList>
    </citation>
    <scope>NUCLEOTIDE SEQUENCE [LARGE SCALE GENOMIC DNA]</scope>
    <source>
        <strain evidence="1 2">Hh4</strain>
    </source>
</reference>
<organism evidence="1 2">
    <name type="scientific">Cryobacterium fucosi</name>
    <dbReference type="NCBI Taxonomy" id="1259157"/>
    <lineage>
        <taxon>Bacteria</taxon>
        <taxon>Bacillati</taxon>
        <taxon>Actinomycetota</taxon>
        <taxon>Actinomycetes</taxon>
        <taxon>Micrococcales</taxon>
        <taxon>Microbacteriaceae</taxon>
        <taxon>Cryobacterium</taxon>
    </lineage>
</organism>
<dbReference type="OrthoDB" id="5120633at2"/>
<gene>
    <name evidence="1" type="ORF">E3T48_11990</name>
</gene>
<proteinExistence type="predicted"/>
<evidence type="ECO:0000313" key="1">
    <source>
        <dbReference type="EMBL" id="TFD75016.1"/>
    </source>
</evidence>
<comment type="caution">
    <text evidence="1">The sequence shown here is derived from an EMBL/GenBank/DDBJ whole genome shotgun (WGS) entry which is preliminary data.</text>
</comment>
<accession>A0A4R9B3H7</accession>
<sequence length="100" mass="10816">MAGYGAGAAFRNDVNAIDVTSAEGKRRLVDIVEISPVEWCVRDSAIPADDPRALRGFIQRVGGAFEVTNLHRLRERSYYSSFDAAAASLESRSTLAGAVR</sequence>
<protein>
    <submittedName>
        <fullName evidence="1">Uncharacterized protein</fullName>
    </submittedName>
</protein>
<keyword evidence="2" id="KW-1185">Reference proteome</keyword>
<dbReference type="Proteomes" id="UP000298313">
    <property type="component" value="Unassembled WGS sequence"/>
</dbReference>